<protein>
    <recommendedName>
        <fullName evidence="4">Sulfotransferase family protein</fullName>
    </recommendedName>
</protein>
<sequence>MTGQTLLYCVGATKAGTSWLYRMLHDHDDCHVRAVKEAHYWDTFGPKRCDRQVTAFENRLSALVRQRAQALQNGNQRRVGNLTRQIDDMVGLIDVLKSDRTGDVAYWNWLSQGSADAKVVAEMTPAYSLLDVDLLQRMAALRPMTKMVYLMRDPLDRLWSHIRMDVARESGEADLEANANARLDQIVSGQGGGNILPRGDYRAAVQKLQQVIAPANLLIEFTERMMTSAGWKGICAFLGIQHKDANDERKVHEGAKAKMDEDLAAKAVRFLKDQYDWVAGNVGPLPDRWQANLLRAHA</sequence>
<dbReference type="PANTHER" id="PTHR10605">
    <property type="entry name" value="HEPARAN SULFATE SULFOTRANSFERASE"/>
    <property type="match status" value="1"/>
</dbReference>
<dbReference type="OrthoDB" id="981508at2"/>
<dbReference type="InterPro" id="IPR027417">
    <property type="entry name" value="P-loop_NTPase"/>
</dbReference>
<dbReference type="Proteomes" id="UP000194664">
    <property type="component" value="Unassembled WGS sequence"/>
</dbReference>
<dbReference type="GO" id="GO:0008146">
    <property type="term" value="F:sulfotransferase activity"/>
    <property type="evidence" value="ECO:0007669"/>
    <property type="project" value="InterPro"/>
</dbReference>
<evidence type="ECO:0000256" key="1">
    <source>
        <dbReference type="ARBA" id="ARBA00022679"/>
    </source>
</evidence>
<dbReference type="RefSeq" id="WP_086451973.1">
    <property type="nucleotide sequence ID" value="NZ_MSPP01000004.1"/>
</dbReference>
<evidence type="ECO:0000313" key="3">
    <source>
        <dbReference type="Proteomes" id="UP000194664"/>
    </source>
</evidence>
<keyword evidence="3" id="KW-1185">Reference proteome</keyword>
<name>A0A251WXA9_9RHOB</name>
<dbReference type="Gene3D" id="3.40.50.300">
    <property type="entry name" value="P-loop containing nucleotide triphosphate hydrolases"/>
    <property type="match status" value="1"/>
</dbReference>
<organism evidence="2 3">
    <name type="scientific">Marivivens niveibacter</name>
    <dbReference type="NCBI Taxonomy" id="1930667"/>
    <lineage>
        <taxon>Bacteria</taxon>
        <taxon>Pseudomonadati</taxon>
        <taxon>Pseudomonadota</taxon>
        <taxon>Alphaproteobacteria</taxon>
        <taxon>Rhodobacterales</taxon>
        <taxon>Paracoccaceae</taxon>
        <taxon>Marivivens group</taxon>
        <taxon>Marivivens</taxon>
    </lineage>
</organism>
<dbReference type="Pfam" id="PF13469">
    <property type="entry name" value="Sulfotransfer_3"/>
    <property type="match status" value="1"/>
</dbReference>
<accession>A0A251WXA9</accession>
<evidence type="ECO:0000313" key="2">
    <source>
        <dbReference type="EMBL" id="OUD08704.1"/>
    </source>
</evidence>
<dbReference type="SUPFAM" id="SSF52540">
    <property type="entry name" value="P-loop containing nucleoside triphosphate hydrolases"/>
    <property type="match status" value="1"/>
</dbReference>
<dbReference type="InterPro" id="IPR037359">
    <property type="entry name" value="NST/OST"/>
</dbReference>
<dbReference type="EMBL" id="MSPP01000004">
    <property type="protein sequence ID" value="OUD08704.1"/>
    <property type="molecule type" value="Genomic_DNA"/>
</dbReference>
<evidence type="ECO:0008006" key="4">
    <source>
        <dbReference type="Google" id="ProtNLM"/>
    </source>
</evidence>
<reference evidence="2 3" key="1">
    <citation type="submission" date="2016-12" db="EMBL/GenBank/DDBJ databases">
        <title>The draft genome sequence of HSLHS2.</title>
        <authorList>
            <person name="Hu D."/>
            <person name="Wang L."/>
            <person name="Shao Z."/>
        </authorList>
    </citation>
    <scope>NUCLEOTIDE SEQUENCE [LARGE SCALE GENOMIC DNA]</scope>
    <source>
        <strain evidence="2">MCCC 1A06712</strain>
    </source>
</reference>
<comment type="caution">
    <text evidence="2">The sequence shown here is derived from an EMBL/GenBank/DDBJ whole genome shotgun (WGS) entry which is preliminary data.</text>
</comment>
<dbReference type="AlphaFoldDB" id="A0A251WXA9"/>
<gene>
    <name evidence="2" type="ORF">BVC71_12300</name>
</gene>
<proteinExistence type="predicted"/>
<keyword evidence="1" id="KW-0808">Transferase</keyword>
<dbReference type="PANTHER" id="PTHR10605:SF56">
    <property type="entry name" value="BIFUNCTIONAL HEPARAN SULFATE N-DEACETYLASE_N-SULFOTRANSFERASE"/>
    <property type="match status" value="1"/>
</dbReference>